<evidence type="ECO:0000259" key="1">
    <source>
        <dbReference type="Pfam" id="PF13460"/>
    </source>
</evidence>
<proteinExistence type="predicted"/>
<dbReference type="SUPFAM" id="SSF51735">
    <property type="entry name" value="NAD(P)-binding Rossmann-fold domains"/>
    <property type="match status" value="1"/>
</dbReference>
<reference evidence="2 3" key="1">
    <citation type="submission" date="2020-02" db="EMBL/GenBank/DDBJ databases">
        <title>Paenibacillus sp. nov., isolated from rhizosphere soil of tomato.</title>
        <authorList>
            <person name="Weon H.-Y."/>
            <person name="Lee S.A."/>
        </authorList>
    </citation>
    <scope>NUCLEOTIDE SEQUENCE [LARGE SCALE GENOMIC DNA]</scope>
    <source>
        <strain evidence="2 3">14171R-81</strain>
    </source>
</reference>
<dbReference type="AlphaFoldDB" id="A0A6C0P1J4"/>
<dbReference type="PANTHER" id="PTHR14097">
    <property type="entry name" value="OXIDOREDUCTASE HTATIP2"/>
    <property type="match status" value="1"/>
</dbReference>
<protein>
    <submittedName>
        <fullName evidence="2">NAD(P)H-binding protein</fullName>
    </submittedName>
</protein>
<keyword evidence="3" id="KW-1185">Reference proteome</keyword>
<dbReference type="EMBL" id="CP048286">
    <property type="protein sequence ID" value="QHW32106.1"/>
    <property type="molecule type" value="Genomic_DNA"/>
</dbReference>
<feature type="domain" description="NAD(P)-binding" evidence="1">
    <location>
        <begin position="13"/>
        <end position="163"/>
    </location>
</feature>
<evidence type="ECO:0000313" key="3">
    <source>
        <dbReference type="Proteomes" id="UP000479114"/>
    </source>
</evidence>
<dbReference type="PANTHER" id="PTHR14097:SF7">
    <property type="entry name" value="OXIDOREDUCTASE HTATIP2"/>
    <property type="match status" value="1"/>
</dbReference>
<dbReference type="Proteomes" id="UP000479114">
    <property type="component" value="Chromosome"/>
</dbReference>
<accession>A0A6C0P1J4</accession>
<dbReference type="InterPro" id="IPR016040">
    <property type="entry name" value="NAD(P)-bd_dom"/>
</dbReference>
<evidence type="ECO:0000313" key="2">
    <source>
        <dbReference type="EMBL" id="QHW32106.1"/>
    </source>
</evidence>
<sequence length="235" mass="25608">MPRTEGYSALLAGATGLVGFQLLRQLLKDDHCRSLTVLARRPLPHLPELAAFRDKLHVITADFDRMGEALADVQADVVFCALGTTIKKAKSQDAFRQVDLGYPVALGEWAKANEAKKLIIVSAMGANEKSVVFYNRVKGEAEALLSAIGVPELHIVRPSLLLGKREEFRPGERVAVLLSPALKLLMRGPLLSYRPVHAEDVAAFMRSLASAPAEQLAPIVNVYENHAITANQPKV</sequence>
<dbReference type="Pfam" id="PF13460">
    <property type="entry name" value="NAD_binding_10"/>
    <property type="match status" value="1"/>
</dbReference>
<dbReference type="Gene3D" id="3.40.50.720">
    <property type="entry name" value="NAD(P)-binding Rossmann-like Domain"/>
    <property type="match status" value="1"/>
</dbReference>
<gene>
    <name evidence="2" type="ORF">GZH47_15660</name>
</gene>
<name>A0A6C0P1J4_9BACL</name>
<dbReference type="KEGG" id="prz:GZH47_15660"/>
<dbReference type="InterPro" id="IPR036291">
    <property type="entry name" value="NAD(P)-bd_dom_sf"/>
</dbReference>
<organism evidence="2 3">
    <name type="scientific">Paenibacillus rhizovicinus</name>
    <dbReference type="NCBI Taxonomy" id="2704463"/>
    <lineage>
        <taxon>Bacteria</taxon>
        <taxon>Bacillati</taxon>
        <taxon>Bacillota</taxon>
        <taxon>Bacilli</taxon>
        <taxon>Bacillales</taxon>
        <taxon>Paenibacillaceae</taxon>
        <taxon>Paenibacillus</taxon>
    </lineage>
</organism>
<dbReference type="RefSeq" id="WP_162640910.1">
    <property type="nucleotide sequence ID" value="NZ_CP048286.1"/>
</dbReference>